<accession>A0A518BGW9</accession>
<feature type="domain" description="CBS" evidence="3">
    <location>
        <begin position="68"/>
        <end position="126"/>
    </location>
</feature>
<dbReference type="InterPro" id="IPR000644">
    <property type="entry name" value="CBS_dom"/>
</dbReference>
<dbReference type="PANTHER" id="PTHR48108">
    <property type="entry name" value="CBS DOMAIN-CONTAINING PROTEIN CBSX2, CHLOROPLASTIC"/>
    <property type="match status" value="1"/>
</dbReference>
<dbReference type="SUPFAM" id="SSF54631">
    <property type="entry name" value="CBS-domain pair"/>
    <property type="match status" value="1"/>
</dbReference>
<dbReference type="AlphaFoldDB" id="A0A518BGW9"/>
<proteinExistence type="predicted"/>
<dbReference type="CDD" id="cd04584">
    <property type="entry name" value="CBS_pair_AcuB_like"/>
    <property type="match status" value="1"/>
</dbReference>
<dbReference type="PANTHER" id="PTHR48108:SF26">
    <property type="entry name" value="CBS DOMAIN-CONTAINING PROTEIN DDB_G0289609"/>
    <property type="match status" value="1"/>
</dbReference>
<dbReference type="InterPro" id="IPR051462">
    <property type="entry name" value="CBS_domain-containing"/>
</dbReference>
<name>A0A518BGW9_9BACT</name>
<sequence length="277" mass="29772">MIGCKVFNRIHELAQPGFDPMSAREPPKGRLAAAVLRYATALYSPRPFDFTGGARSVDSLGVFVRHHMTRESVSLEPGVRASAALRQLRAARIRHAPVIEGGALVGIVTDRDLLRALPATVGQADRTDAWDPLVAKVMTRKVITIGPNEHVEDAARVFLEHRIHGLPVVDDSGLLGMLTDTDLFRVFARLLSQPAEHRLTLLVRPECKSAPKTDLVRSAVACGLEVASLATEDLADGGAVSAIALNGSGQAIERYLERLAAAGVTPLDMRRGARKSA</sequence>
<dbReference type="PROSITE" id="PS51371">
    <property type="entry name" value="CBS"/>
    <property type="match status" value="2"/>
</dbReference>
<evidence type="ECO:0000259" key="3">
    <source>
        <dbReference type="PROSITE" id="PS51371"/>
    </source>
</evidence>
<keyword evidence="5" id="KW-1185">Reference proteome</keyword>
<dbReference type="KEGG" id="pbap:Pla133_12720"/>
<evidence type="ECO:0000313" key="5">
    <source>
        <dbReference type="Proteomes" id="UP000316921"/>
    </source>
</evidence>
<dbReference type="GO" id="GO:0003938">
    <property type="term" value="F:IMP dehydrogenase activity"/>
    <property type="evidence" value="ECO:0007669"/>
    <property type="project" value="UniProtKB-EC"/>
</dbReference>
<dbReference type="SMART" id="SM00116">
    <property type="entry name" value="CBS"/>
    <property type="match status" value="2"/>
</dbReference>
<feature type="domain" description="CBS" evidence="3">
    <location>
        <begin position="138"/>
        <end position="199"/>
    </location>
</feature>
<keyword evidence="1" id="KW-0677">Repeat</keyword>
<gene>
    <name evidence="4" type="primary">guaB_1</name>
    <name evidence="4" type="ORF">Pla133_12720</name>
</gene>
<reference evidence="4 5" key="1">
    <citation type="submission" date="2019-02" db="EMBL/GenBank/DDBJ databases">
        <title>Deep-cultivation of Planctomycetes and their phenomic and genomic characterization uncovers novel biology.</title>
        <authorList>
            <person name="Wiegand S."/>
            <person name="Jogler M."/>
            <person name="Boedeker C."/>
            <person name="Pinto D."/>
            <person name="Vollmers J."/>
            <person name="Rivas-Marin E."/>
            <person name="Kohn T."/>
            <person name="Peeters S.H."/>
            <person name="Heuer A."/>
            <person name="Rast P."/>
            <person name="Oberbeckmann S."/>
            <person name="Bunk B."/>
            <person name="Jeske O."/>
            <person name="Meyerdierks A."/>
            <person name="Storesund J.E."/>
            <person name="Kallscheuer N."/>
            <person name="Luecker S."/>
            <person name="Lage O.M."/>
            <person name="Pohl T."/>
            <person name="Merkel B.J."/>
            <person name="Hornburger P."/>
            <person name="Mueller R.-W."/>
            <person name="Bruemmer F."/>
            <person name="Labrenz M."/>
            <person name="Spormann A.M."/>
            <person name="Op den Camp H."/>
            <person name="Overmann J."/>
            <person name="Amann R."/>
            <person name="Jetten M.S.M."/>
            <person name="Mascher T."/>
            <person name="Medema M.H."/>
            <person name="Devos D.P."/>
            <person name="Kaster A.-K."/>
            <person name="Ovreas L."/>
            <person name="Rohde M."/>
            <person name="Galperin M.Y."/>
            <person name="Jogler C."/>
        </authorList>
    </citation>
    <scope>NUCLEOTIDE SEQUENCE [LARGE SCALE GENOMIC DNA]</scope>
    <source>
        <strain evidence="4 5">Pla133</strain>
    </source>
</reference>
<dbReference type="Gene3D" id="3.10.580.10">
    <property type="entry name" value="CBS-domain"/>
    <property type="match status" value="1"/>
</dbReference>
<dbReference type="Proteomes" id="UP000316921">
    <property type="component" value="Chromosome"/>
</dbReference>
<protein>
    <submittedName>
        <fullName evidence="4">Inosine-5'-monophosphate dehydrogenase</fullName>
        <ecNumber evidence="4">1.1.1.205</ecNumber>
    </submittedName>
</protein>
<dbReference type="Pfam" id="PF00571">
    <property type="entry name" value="CBS"/>
    <property type="match status" value="2"/>
</dbReference>
<evidence type="ECO:0000256" key="1">
    <source>
        <dbReference type="ARBA" id="ARBA00022737"/>
    </source>
</evidence>
<keyword evidence="4" id="KW-0560">Oxidoreductase</keyword>
<evidence type="ECO:0000313" key="4">
    <source>
        <dbReference type="EMBL" id="QDU66206.1"/>
    </source>
</evidence>
<keyword evidence="2" id="KW-0129">CBS domain</keyword>
<dbReference type="InterPro" id="IPR046342">
    <property type="entry name" value="CBS_dom_sf"/>
</dbReference>
<dbReference type="EC" id="1.1.1.205" evidence="4"/>
<evidence type="ECO:0000256" key="2">
    <source>
        <dbReference type="PROSITE-ProRule" id="PRU00703"/>
    </source>
</evidence>
<organism evidence="4 5">
    <name type="scientific">Engelhardtia mirabilis</name>
    <dbReference type="NCBI Taxonomy" id="2528011"/>
    <lineage>
        <taxon>Bacteria</taxon>
        <taxon>Pseudomonadati</taxon>
        <taxon>Planctomycetota</taxon>
        <taxon>Planctomycetia</taxon>
        <taxon>Planctomycetia incertae sedis</taxon>
        <taxon>Engelhardtia</taxon>
    </lineage>
</organism>
<dbReference type="EMBL" id="CP036287">
    <property type="protein sequence ID" value="QDU66206.1"/>
    <property type="molecule type" value="Genomic_DNA"/>
</dbReference>